<dbReference type="PRINTS" id="PR01307">
    <property type="entry name" value="P2XRECEPTOR"/>
</dbReference>
<evidence type="ECO:0000256" key="1">
    <source>
        <dbReference type="ARBA" id="ARBA00004308"/>
    </source>
</evidence>
<evidence type="ECO:0000256" key="8">
    <source>
        <dbReference type="ARBA" id="ARBA00023286"/>
    </source>
</evidence>
<name>A0ABR3NHL7_9TELE</name>
<evidence type="ECO:0000313" key="11">
    <source>
        <dbReference type="Proteomes" id="UP001558613"/>
    </source>
</evidence>
<organism evidence="10 11">
    <name type="scientific">Cirrhinus molitorella</name>
    <name type="common">mud carp</name>
    <dbReference type="NCBI Taxonomy" id="172907"/>
    <lineage>
        <taxon>Eukaryota</taxon>
        <taxon>Metazoa</taxon>
        <taxon>Chordata</taxon>
        <taxon>Craniata</taxon>
        <taxon>Vertebrata</taxon>
        <taxon>Euteleostomi</taxon>
        <taxon>Actinopterygii</taxon>
        <taxon>Neopterygii</taxon>
        <taxon>Teleostei</taxon>
        <taxon>Ostariophysi</taxon>
        <taxon>Cypriniformes</taxon>
        <taxon>Cyprinidae</taxon>
        <taxon>Labeoninae</taxon>
        <taxon>Labeonini</taxon>
        <taxon>Cirrhinus</taxon>
    </lineage>
</organism>
<proteinExistence type="inferred from homology"/>
<dbReference type="Gene3D" id="2.60.490.10">
    <property type="entry name" value="atp-gated p2x4 ion channel domain"/>
    <property type="match status" value="1"/>
</dbReference>
<gene>
    <name evidence="10" type="ORF">QQF64_036076</name>
</gene>
<keyword evidence="6" id="KW-0406">Ion transport</keyword>
<keyword evidence="8" id="KW-1071">Ligand-gated ion channel</keyword>
<keyword evidence="9" id="KW-0407">Ion channel</keyword>
<evidence type="ECO:0000256" key="3">
    <source>
        <dbReference type="ARBA" id="ARBA00022448"/>
    </source>
</evidence>
<keyword evidence="7" id="KW-0472">Membrane</keyword>
<evidence type="ECO:0000256" key="6">
    <source>
        <dbReference type="ARBA" id="ARBA00023065"/>
    </source>
</evidence>
<dbReference type="EMBL" id="JAYMGO010000004">
    <property type="protein sequence ID" value="KAL1276453.1"/>
    <property type="molecule type" value="Genomic_DNA"/>
</dbReference>
<evidence type="ECO:0000256" key="7">
    <source>
        <dbReference type="ARBA" id="ARBA00023136"/>
    </source>
</evidence>
<keyword evidence="4" id="KW-0812">Transmembrane</keyword>
<dbReference type="InterPro" id="IPR059116">
    <property type="entry name" value="P2X_receptor"/>
</dbReference>
<dbReference type="InterPro" id="IPR001429">
    <property type="entry name" value="P2X_purnocptor"/>
</dbReference>
<dbReference type="PANTHER" id="PTHR10125">
    <property type="entry name" value="P2X PURINOCEPTOR"/>
    <property type="match status" value="1"/>
</dbReference>
<keyword evidence="11" id="KW-1185">Reference proteome</keyword>
<evidence type="ECO:0000256" key="2">
    <source>
        <dbReference type="ARBA" id="ARBA00009848"/>
    </source>
</evidence>
<dbReference type="Pfam" id="PF00864">
    <property type="entry name" value="P2X_receptor"/>
    <property type="match status" value="1"/>
</dbReference>
<comment type="similarity">
    <text evidence="2">Belongs to the P2X receptor family.</text>
</comment>
<dbReference type="PANTHER" id="PTHR10125:SF18">
    <property type="entry name" value="P2X PURINOCEPTOR 4"/>
    <property type="match status" value="1"/>
</dbReference>
<sequence length="143" mass="16093">MSERVPLISNEDAIDSPGIRTGRCVNYNKTVKTCEVLSWCPLEKIVDPRNPPLLAGAENFTVFIKNNICYPKLNFNKRNILPDINTYLAQCVFSHKTDPDCPIFRLKDIVREADEDFQTMAVHGGVMGVKQLLFGEMSTGETL</sequence>
<comment type="caution">
    <text evidence="10">The sequence shown here is derived from an EMBL/GenBank/DDBJ whole genome shotgun (WGS) entry which is preliminary data.</text>
</comment>
<dbReference type="Proteomes" id="UP001558613">
    <property type="component" value="Unassembled WGS sequence"/>
</dbReference>
<dbReference type="InterPro" id="IPR027309">
    <property type="entry name" value="P2X_extracellular_dom_sf"/>
</dbReference>
<keyword evidence="5" id="KW-1133">Transmembrane helix</keyword>
<reference evidence="10 11" key="1">
    <citation type="submission" date="2023-09" db="EMBL/GenBank/DDBJ databases">
        <authorList>
            <person name="Wang M."/>
        </authorList>
    </citation>
    <scope>NUCLEOTIDE SEQUENCE [LARGE SCALE GENOMIC DNA]</scope>
    <source>
        <strain evidence="10">GT-2023</strain>
        <tissue evidence="10">Liver</tissue>
    </source>
</reference>
<evidence type="ECO:0000313" key="10">
    <source>
        <dbReference type="EMBL" id="KAL1276453.1"/>
    </source>
</evidence>
<accession>A0ABR3NHL7</accession>
<evidence type="ECO:0000256" key="5">
    <source>
        <dbReference type="ARBA" id="ARBA00022989"/>
    </source>
</evidence>
<evidence type="ECO:0000256" key="9">
    <source>
        <dbReference type="ARBA" id="ARBA00023303"/>
    </source>
</evidence>
<evidence type="ECO:0008006" key="12">
    <source>
        <dbReference type="Google" id="ProtNLM"/>
    </source>
</evidence>
<evidence type="ECO:0000256" key="4">
    <source>
        <dbReference type="ARBA" id="ARBA00022692"/>
    </source>
</evidence>
<comment type="subcellular location">
    <subcellularLocation>
        <location evidence="1">Endomembrane system</location>
    </subcellularLocation>
</comment>
<protein>
    <recommendedName>
        <fullName evidence="12">Purinergic receptor</fullName>
    </recommendedName>
</protein>
<keyword evidence="3" id="KW-0813">Transport</keyword>